<protein>
    <submittedName>
        <fullName evidence="2">Alanyl-tRNA editing protein AlaX-L</fullName>
    </submittedName>
</protein>
<dbReference type="AlphaFoldDB" id="A0A1D1YHN7"/>
<sequence>MALRATRLAFFDDMWRAESVATVLSHLVEDGGRHAIILDSTIFHPQGGGQPADTGRIALPGDPGFKFLVEDVRSKDNGVVYHYGVFEDAQTEGDLKIEKGVEVHLCVDTHRRNLNSRLHSGGHLLDVCMHNVGLSYLEPGKGYHFPDGPFVEYKGTIPADQLLNKQNELEREANALISIGGKVLVAVVPYEEAYELCGGTLPSYILKGSTPRIVRLGNNPGCPCGGTHVADITDIRSLKVTQIRVKKGCTKVFYTVGS</sequence>
<reference evidence="2" key="1">
    <citation type="submission" date="2015-07" db="EMBL/GenBank/DDBJ databases">
        <title>Transcriptome Assembly of Anthurium amnicola.</title>
        <authorList>
            <person name="Suzuki J."/>
        </authorList>
    </citation>
    <scope>NUCLEOTIDE SEQUENCE</scope>
</reference>
<dbReference type="Pfam" id="PF01411">
    <property type="entry name" value="tRNA-synt_2c"/>
    <property type="match status" value="1"/>
</dbReference>
<dbReference type="GO" id="GO:0003676">
    <property type="term" value="F:nucleic acid binding"/>
    <property type="evidence" value="ECO:0007669"/>
    <property type="project" value="InterPro"/>
</dbReference>
<dbReference type="InterPro" id="IPR018164">
    <property type="entry name" value="Ala-tRNA-synth_IIc_N"/>
</dbReference>
<gene>
    <name evidence="2" type="primary">alaXL_1</name>
    <name evidence="2" type="ORF">g.67588</name>
</gene>
<dbReference type="GO" id="GO:0006419">
    <property type="term" value="P:alanyl-tRNA aminoacylation"/>
    <property type="evidence" value="ECO:0007669"/>
    <property type="project" value="InterPro"/>
</dbReference>
<accession>A0A1D1YHN7</accession>
<dbReference type="PROSITE" id="PS50860">
    <property type="entry name" value="AA_TRNA_LIGASE_II_ALA"/>
    <property type="match status" value="1"/>
</dbReference>
<dbReference type="InterPro" id="IPR051335">
    <property type="entry name" value="Alanyl-tRNA_Editing_Enzymes"/>
</dbReference>
<dbReference type="PANTHER" id="PTHR43462:SF2">
    <property type="entry name" value="THREONYL AND ALANYL TRNA SYNTHETASE SECOND ADDITIONAL DOMAIN-CONTAINING PROTEIN"/>
    <property type="match status" value="1"/>
</dbReference>
<feature type="domain" description="Alanyl-transfer RNA synthetases family profile" evidence="1">
    <location>
        <begin position="1"/>
        <end position="242"/>
    </location>
</feature>
<dbReference type="FunFam" id="3.30.980.10:FF:000008">
    <property type="entry name" value="Similar to alanyl-tRNA synthetase"/>
    <property type="match status" value="1"/>
</dbReference>
<dbReference type="GO" id="GO:0004813">
    <property type="term" value="F:alanine-tRNA ligase activity"/>
    <property type="evidence" value="ECO:0007669"/>
    <property type="project" value="InterPro"/>
</dbReference>
<evidence type="ECO:0000313" key="2">
    <source>
        <dbReference type="EMBL" id="JAT54153.1"/>
    </source>
</evidence>
<dbReference type="Gene3D" id="3.30.980.10">
    <property type="entry name" value="Threonyl-trna Synthetase, Chain A, domain 2"/>
    <property type="match status" value="1"/>
</dbReference>
<dbReference type="PANTHER" id="PTHR43462">
    <property type="entry name" value="ALANYL-TRNA EDITING PROTEIN"/>
    <property type="match status" value="1"/>
</dbReference>
<dbReference type="InterPro" id="IPR018165">
    <property type="entry name" value="Ala-tRNA-synth_IIc_core"/>
</dbReference>
<dbReference type="InterPro" id="IPR018163">
    <property type="entry name" value="Thr/Ala-tRNA-synth_IIc_edit"/>
</dbReference>
<organism evidence="2">
    <name type="scientific">Anthurium amnicola</name>
    <dbReference type="NCBI Taxonomy" id="1678845"/>
    <lineage>
        <taxon>Eukaryota</taxon>
        <taxon>Viridiplantae</taxon>
        <taxon>Streptophyta</taxon>
        <taxon>Embryophyta</taxon>
        <taxon>Tracheophyta</taxon>
        <taxon>Spermatophyta</taxon>
        <taxon>Magnoliopsida</taxon>
        <taxon>Liliopsida</taxon>
        <taxon>Araceae</taxon>
        <taxon>Pothoideae</taxon>
        <taxon>Potheae</taxon>
        <taxon>Anthurium</taxon>
    </lineage>
</organism>
<dbReference type="EMBL" id="GDJX01013783">
    <property type="protein sequence ID" value="JAT54153.1"/>
    <property type="molecule type" value="Transcribed_RNA"/>
</dbReference>
<name>A0A1D1YHN7_9ARAE</name>
<dbReference type="InterPro" id="IPR009000">
    <property type="entry name" value="Transl_B-barrel_sf"/>
</dbReference>
<dbReference type="SUPFAM" id="SSF50447">
    <property type="entry name" value="Translation proteins"/>
    <property type="match status" value="1"/>
</dbReference>
<dbReference type="SUPFAM" id="SSF55186">
    <property type="entry name" value="ThrRS/AlaRS common domain"/>
    <property type="match status" value="1"/>
</dbReference>
<dbReference type="Gene3D" id="2.40.30.130">
    <property type="match status" value="1"/>
</dbReference>
<proteinExistence type="predicted"/>
<evidence type="ECO:0000259" key="1">
    <source>
        <dbReference type="PROSITE" id="PS50860"/>
    </source>
</evidence>
<dbReference type="GO" id="GO:0005524">
    <property type="term" value="F:ATP binding"/>
    <property type="evidence" value="ECO:0007669"/>
    <property type="project" value="InterPro"/>
</dbReference>